<keyword evidence="3" id="KW-0805">Transcription regulation</keyword>
<dbReference type="Pfam" id="PF00155">
    <property type="entry name" value="Aminotran_1_2"/>
    <property type="match status" value="1"/>
</dbReference>
<dbReference type="GO" id="GO:0003677">
    <property type="term" value="F:DNA binding"/>
    <property type="evidence" value="ECO:0007669"/>
    <property type="project" value="UniProtKB-KW"/>
</dbReference>
<dbReference type="RefSeq" id="WP_101290594.1">
    <property type="nucleotide sequence ID" value="NZ_FOUQ01000015.1"/>
</dbReference>
<accession>A0A1I4W457</accession>
<dbReference type="CDD" id="cd07377">
    <property type="entry name" value="WHTH_GntR"/>
    <property type="match status" value="1"/>
</dbReference>
<dbReference type="SUPFAM" id="SSF53383">
    <property type="entry name" value="PLP-dependent transferases"/>
    <property type="match status" value="1"/>
</dbReference>
<dbReference type="GO" id="GO:0030170">
    <property type="term" value="F:pyridoxal phosphate binding"/>
    <property type="evidence" value="ECO:0007669"/>
    <property type="project" value="InterPro"/>
</dbReference>
<comment type="caution">
    <text evidence="7">The sequence shown here is derived from an EMBL/GenBank/DDBJ whole genome shotgun (WGS) entry which is preliminary data.</text>
</comment>
<dbReference type="InterPro" id="IPR000524">
    <property type="entry name" value="Tscrpt_reg_HTH_GntR"/>
</dbReference>
<dbReference type="SMART" id="SM00345">
    <property type="entry name" value="HTH_GNTR"/>
    <property type="match status" value="1"/>
</dbReference>
<keyword evidence="8" id="KW-1185">Reference proteome</keyword>
<dbReference type="InterPro" id="IPR004839">
    <property type="entry name" value="Aminotransferase_I/II_large"/>
</dbReference>
<dbReference type="GO" id="GO:0003700">
    <property type="term" value="F:DNA-binding transcription factor activity"/>
    <property type="evidence" value="ECO:0007669"/>
    <property type="project" value="InterPro"/>
</dbReference>
<dbReference type="InterPro" id="IPR051446">
    <property type="entry name" value="HTH_trans_reg/aminotransferase"/>
</dbReference>
<protein>
    <recommendedName>
        <fullName evidence="6">HTH gntR-type domain-containing protein</fullName>
    </recommendedName>
</protein>
<dbReference type="Pfam" id="PF00392">
    <property type="entry name" value="GntR"/>
    <property type="match status" value="1"/>
</dbReference>
<dbReference type="EMBL" id="PJNW01000015">
    <property type="protein sequence ID" value="PKR87855.1"/>
    <property type="molecule type" value="Genomic_DNA"/>
</dbReference>
<dbReference type="InterPro" id="IPR015421">
    <property type="entry name" value="PyrdxlP-dep_Trfase_major"/>
</dbReference>
<evidence type="ECO:0000256" key="4">
    <source>
        <dbReference type="ARBA" id="ARBA00023125"/>
    </source>
</evidence>
<organism evidence="7 8">
    <name type="scientific">Pleomorphomonas diazotrophica</name>
    <dbReference type="NCBI Taxonomy" id="1166257"/>
    <lineage>
        <taxon>Bacteria</taxon>
        <taxon>Pseudomonadati</taxon>
        <taxon>Pseudomonadota</taxon>
        <taxon>Alphaproteobacteria</taxon>
        <taxon>Hyphomicrobiales</taxon>
        <taxon>Pleomorphomonadaceae</taxon>
        <taxon>Pleomorphomonas</taxon>
    </lineage>
</organism>
<dbReference type="PROSITE" id="PS50949">
    <property type="entry name" value="HTH_GNTR"/>
    <property type="match status" value="1"/>
</dbReference>
<evidence type="ECO:0000313" key="7">
    <source>
        <dbReference type="EMBL" id="PKR87855.1"/>
    </source>
</evidence>
<dbReference type="Proteomes" id="UP000233491">
    <property type="component" value="Unassembled WGS sequence"/>
</dbReference>
<dbReference type="InterPro" id="IPR036388">
    <property type="entry name" value="WH-like_DNA-bd_sf"/>
</dbReference>
<dbReference type="InterPro" id="IPR036390">
    <property type="entry name" value="WH_DNA-bd_sf"/>
</dbReference>
<feature type="domain" description="HTH gntR-type" evidence="6">
    <location>
        <begin position="15"/>
        <end position="83"/>
    </location>
</feature>
<comment type="similarity">
    <text evidence="1">In the C-terminal section; belongs to the class-I pyridoxal-phosphate-dependent aminotransferase family.</text>
</comment>
<dbReference type="PANTHER" id="PTHR46577">
    <property type="entry name" value="HTH-TYPE TRANSCRIPTIONAL REGULATORY PROTEIN GABR"/>
    <property type="match status" value="1"/>
</dbReference>
<dbReference type="Gene3D" id="1.10.10.10">
    <property type="entry name" value="Winged helix-like DNA-binding domain superfamily/Winged helix DNA-binding domain"/>
    <property type="match status" value="1"/>
</dbReference>
<evidence type="ECO:0000256" key="1">
    <source>
        <dbReference type="ARBA" id="ARBA00005384"/>
    </source>
</evidence>
<reference evidence="7 8" key="1">
    <citation type="submission" date="2017-12" db="EMBL/GenBank/DDBJ databases">
        <title>Anaerobic carbon monoxide metabolism by Pleomorphomonas carboxyditropha sp. nov., a new mesophilic hydrogenogenic carboxidotroph.</title>
        <authorList>
            <person name="Esquivel-Elizondo S."/>
            <person name="Krajmalnik-Brown R."/>
        </authorList>
    </citation>
    <scope>NUCLEOTIDE SEQUENCE [LARGE SCALE GENOMIC DNA]</scope>
    <source>
        <strain evidence="7 8">R5-392</strain>
    </source>
</reference>
<keyword evidence="2" id="KW-0663">Pyridoxal phosphate</keyword>
<keyword evidence="5" id="KW-0804">Transcription</keyword>
<evidence type="ECO:0000256" key="3">
    <source>
        <dbReference type="ARBA" id="ARBA00023015"/>
    </source>
</evidence>
<evidence type="ECO:0000259" key="6">
    <source>
        <dbReference type="PROSITE" id="PS50949"/>
    </source>
</evidence>
<dbReference type="Gene3D" id="3.40.640.10">
    <property type="entry name" value="Type I PLP-dependent aspartate aminotransferase-like (Major domain)"/>
    <property type="match status" value="1"/>
</dbReference>
<name>A0A1I4W457_9HYPH</name>
<evidence type="ECO:0000313" key="8">
    <source>
        <dbReference type="Proteomes" id="UP000233491"/>
    </source>
</evidence>
<dbReference type="InterPro" id="IPR015424">
    <property type="entry name" value="PyrdxlP-dep_Trfase"/>
</dbReference>
<dbReference type="AlphaFoldDB" id="A0A1I4W457"/>
<keyword evidence="4" id="KW-0238">DNA-binding</keyword>
<dbReference type="PANTHER" id="PTHR46577:SF1">
    <property type="entry name" value="HTH-TYPE TRANSCRIPTIONAL REGULATORY PROTEIN GABR"/>
    <property type="match status" value="1"/>
</dbReference>
<evidence type="ECO:0000256" key="2">
    <source>
        <dbReference type="ARBA" id="ARBA00022898"/>
    </source>
</evidence>
<dbReference type="CDD" id="cd00609">
    <property type="entry name" value="AAT_like"/>
    <property type="match status" value="1"/>
</dbReference>
<gene>
    <name evidence="7" type="ORF">CXZ10_17160</name>
</gene>
<proteinExistence type="inferred from homology"/>
<dbReference type="OrthoDB" id="9804020at2"/>
<evidence type="ECO:0000256" key="5">
    <source>
        <dbReference type="ARBA" id="ARBA00023163"/>
    </source>
</evidence>
<sequence length="459" mass="48317">MRLTSPWTPRLAAEGRPSERLVAAIAEDIADGALTRGDRLPPHRELAYRLGIGLGTVTKAYALLERRGLVQSVRGRGMFVAGLAPRPDGVIDLSVNMPPQMLDDRLLAATLAGLARRLDAGTFAGFIPPAGRPDHRALAASWLAGQRLEVSPDTVLLCNGAQHALSVALATACPPGGLLLTEAATFPGALMLARASGHRLIGVDLDREGLRPDALEAALASPAVAGAAPVLYVTPTLNNPTAATMGARRREDIVRLCRRHDVTIIEDDVYSLFAAPDLPPLAALAPERTLYVSGLSKSVSPGLRVGMLAVPPPFLERALSRLQASCTMASTLSSAIMAEWLGDGTAHSVAASIRLDTERRHALLQSLLPIDQPDSGTRGFHVWLPMPTDAAERLVSSAAAQGVILMPPRLPLVDPSSPEGGVRLSLGSPPLDKLKLALSALAGLVHPGGERRQGDRPAY</sequence>
<dbReference type="SUPFAM" id="SSF46785">
    <property type="entry name" value="Winged helix' DNA-binding domain"/>
    <property type="match status" value="1"/>
</dbReference>